<feature type="transmembrane region" description="Helical" evidence="6">
    <location>
        <begin position="250"/>
        <end position="270"/>
    </location>
</feature>
<feature type="transmembrane region" description="Helical" evidence="6">
    <location>
        <begin position="76"/>
        <end position="100"/>
    </location>
</feature>
<evidence type="ECO:0000256" key="1">
    <source>
        <dbReference type="ARBA" id="ARBA00004651"/>
    </source>
</evidence>
<protein>
    <submittedName>
        <fullName evidence="7">O-antigen/teichoic acid export membrane protein</fullName>
    </submittedName>
</protein>
<evidence type="ECO:0000256" key="3">
    <source>
        <dbReference type="ARBA" id="ARBA00022692"/>
    </source>
</evidence>
<evidence type="ECO:0000256" key="6">
    <source>
        <dbReference type="SAM" id="Phobius"/>
    </source>
</evidence>
<dbReference type="EMBL" id="QJKI01000011">
    <property type="protein sequence ID" value="PXX78435.1"/>
    <property type="molecule type" value="Genomic_DNA"/>
</dbReference>
<feature type="transmembrane region" description="Helical" evidence="6">
    <location>
        <begin position="12"/>
        <end position="31"/>
    </location>
</feature>
<feature type="transmembrane region" description="Helical" evidence="6">
    <location>
        <begin position="325"/>
        <end position="343"/>
    </location>
</feature>
<feature type="transmembrane region" description="Helical" evidence="6">
    <location>
        <begin position="112"/>
        <end position="136"/>
    </location>
</feature>
<evidence type="ECO:0000256" key="5">
    <source>
        <dbReference type="ARBA" id="ARBA00023136"/>
    </source>
</evidence>
<feature type="transmembrane region" description="Helical" evidence="6">
    <location>
        <begin position="384"/>
        <end position="404"/>
    </location>
</feature>
<comment type="caution">
    <text evidence="7">The sequence shown here is derived from an EMBL/GenBank/DDBJ whole genome shotgun (WGS) entry which is preliminary data.</text>
</comment>
<name>A0A318KRW2_9NEIS</name>
<sequence>MLWTVSRTVGAKLYSLLVGVLTLTVTARWLGPEGRGEFAAAMAWVTAFVSISHCSLAEVASQRLAGQAHGQRFNQVALALATAAIGVSILAYAALIGLFLLRPTMFGTLSPWLLLCAFIGLPWMIWEIYGTALLIICERIMLANIGLVLGRTVSILLVLLAVGALGWGVSGALLASVLGQMLVAAMPAWMVWRNWHASHGPVALKQELAGLFSGGVRLHLNAIGSMLMGSTSVIILNAKLGTAATGQFQMAQQLVTILLVLAQATTQMLYGRLGAVGVQGAWRLQRRLVPALSLLTLLAGGVAGALVPWWLPWVAGAGFADAVPLFQWLVPGLAVSAFSTLMAPQWIGRGLFLTASLCSLSAGGVNLLAAWWWVPRMGVMGAVYAQWSALSLALVTNLVLFWVCERDPRRLNPEAGGVS</sequence>
<reference evidence="7 8" key="1">
    <citation type="submission" date="2018-05" db="EMBL/GenBank/DDBJ databases">
        <title>Genomic Encyclopedia of Type Strains, Phase IV (KMG-IV): sequencing the most valuable type-strain genomes for metagenomic binning, comparative biology and taxonomic classification.</title>
        <authorList>
            <person name="Goeker M."/>
        </authorList>
    </citation>
    <scope>NUCLEOTIDE SEQUENCE [LARGE SCALE GENOMIC DNA]</scope>
    <source>
        <strain evidence="7 8">DSM 29661</strain>
    </source>
</reference>
<dbReference type="Proteomes" id="UP000247555">
    <property type="component" value="Unassembled WGS sequence"/>
</dbReference>
<keyword evidence="8" id="KW-1185">Reference proteome</keyword>
<gene>
    <name evidence="7" type="ORF">DFR34_11169</name>
</gene>
<keyword evidence="5 6" id="KW-0472">Membrane</keyword>
<evidence type="ECO:0000256" key="4">
    <source>
        <dbReference type="ARBA" id="ARBA00022989"/>
    </source>
</evidence>
<feature type="transmembrane region" description="Helical" evidence="6">
    <location>
        <begin position="291"/>
        <end position="313"/>
    </location>
</feature>
<dbReference type="PANTHER" id="PTHR30250">
    <property type="entry name" value="PST FAMILY PREDICTED COLANIC ACID TRANSPORTER"/>
    <property type="match status" value="1"/>
</dbReference>
<dbReference type="PANTHER" id="PTHR30250:SF26">
    <property type="entry name" value="PSMA PROTEIN"/>
    <property type="match status" value="1"/>
</dbReference>
<evidence type="ECO:0000313" key="7">
    <source>
        <dbReference type="EMBL" id="PXX78435.1"/>
    </source>
</evidence>
<feature type="transmembrane region" description="Helical" evidence="6">
    <location>
        <begin position="218"/>
        <end position="238"/>
    </location>
</feature>
<organism evidence="7 8">
    <name type="scientific">Rivihabitans pingtungensis</name>
    <dbReference type="NCBI Taxonomy" id="1054498"/>
    <lineage>
        <taxon>Bacteria</taxon>
        <taxon>Pseudomonadati</taxon>
        <taxon>Pseudomonadota</taxon>
        <taxon>Betaproteobacteria</taxon>
        <taxon>Neisseriales</taxon>
        <taxon>Aquaspirillaceae</taxon>
        <taxon>Rivihabitans</taxon>
    </lineage>
</organism>
<feature type="transmembrane region" description="Helical" evidence="6">
    <location>
        <begin position="350"/>
        <end position="372"/>
    </location>
</feature>
<proteinExistence type="predicted"/>
<feature type="transmembrane region" description="Helical" evidence="6">
    <location>
        <begin position="148"/>
        <end position="167"/>
    </location>
</feature>
<comment type="subcellular location">
    <subcellularLocation>
        <location evidence="1">Cell membrane</location>
        <topology evidence="1">Multi-pass membrane protein</topology>
    </subcellularLocation>
</comment>
<evidence type="ECO:0000256" key="2">
    <source>
        <dbReference type="ARBA" id="ARBA00022475"/>
    </source>
</evidence>
<dbReference type="InterPro" id="IPR050833">
    <property type="entry name" value="Poly_Biosynth_Transport"/>
</dbReference>
<keyword evidence="3 6" id="KW-0812">Transmembrane</keyword>
<evidence type="ECO:0000313" key="8">
    <source>
        <dbReference type="Proteomes" id="UP000247555"/>
    </source>
</evidence>
<dbReference type="AlphaFoldDB" id="A0A318KRW2"/>
<keyword evidence="4 6" id="KW-1133">Transmembrane helix</keyword>
<dbReference type="GO" id="GO:0005886">
    <property type="term" value="C:plasma membrane"/>
    <property type="evidence" value="ECO:0007669"/>
    <property type="project" value="UniProtKB-SubCell"/>
</dbReference>
<dbReference type="Pfam" id="PF01943">
    <property type="entry name" value="Polysacc_synt"/>
    <property type="match status" value="1"/>
</dbReference>
<feature type="transmembrane region" description="Helical" evidence="6">
    <location>
        <begin position="173"/>
        <end position="192"/>
    </location>
</feature>
<accession>A0A318KRW2</accession>
<feature type="transmembrane region" description="Helical" evidence="6">
    <location>
        <begin position="37"/>
        <end position="56"/>
    </location>
</feature>
<keyword evidence="2" id="KW-1003">Cell membrane</keyword>
<dbReference type="InterPro" id="IPR002797">
    <property type="entry name" value="Polysacc_synth"/>
</dbReference>